<gene>
    <name evidence="3" type="primary">rbis</name>
</gene>
<protein>
    <submittedName>
        <fullName evidence="3">Uncharacterized protein C8orf59 homolog</fullName>
    </submittedName>
</protein>
<dbReference type="RefSeq" id="XP_013860878.1">
    <property type="nucleotide sequence ID" value="XM_014005424.1"/>
</dbReference>
<evidence type="ECO:0000313" key="3">
    <source>
        <dbReference type="RefSeq" id="XP_013860878.1"/>
    </source>
</evidence>
<dbReference type="GO" id="GO:0042254">
    <property type="term" value="P:ribosome biogenesis"/>
    <property type="evidence" value="ECO:0007669"/>
    <property type="project" value="InterPro"/>
</dbReference>
<dbReference type="InParanoid" id="A0A2I4AZI2"/>
<evidence type="ECO:0000256" key="1">
    <source>
        <dbReference type="SAM" id="MobiDB-lite"/>
    </source>
</evidence>
<dbReference type="InterPro" id="IPR031389">
    <property type="entry name" value="RBIS"/>
</dbReference>
<feature type="region of interest" description="Disordered" evidence="1">
    <location>
        <begin position="61"/>
        <end position="98"/>
    </location>
</feature>
<evidence type="ECO:0000313" key="2">
    <source>
        <dbReference type="Proteomes" id="UP000192220"/>
    </source>
</evidence>
<proteinExistence type="predicted"/>
<dbReference type="KEGG" id="alim:106515566"/>
<dbReference type="Proteomes" id="UP000192220">
    <property type="component" value="Unplaced"/>
</dbReference>
<reference evidence="3" key="1">
    <citation type="submission" date="2025-08" db="UniProtKB">
        <authorList>
            <consortium name="RefSeq"/>
        </authorList>
    </citation>
    <scope>IDENTIFICATION</scope>
    <source>
        <strain evidence="3">Quisiro</strain>
        <tissue evidence="3">Liver</tissue>
    </source>
</reference>
<accession>A0A2I4AZI2</accession>
<keyword evidence="2" id="KW-1185">Reference proteome</keyword>
<dbReference type="FunCoup" id="A0A2I4AZI2">
    <property type="interactions" value="465"/>
</dbReference>
<dbReference type="PANTHER" id="PTHR35544">
    <property type="entry name" value="RIBOSOMAL BIOGENESIS FACTOR"/>
    <property type="match status" value="1"/>
</dbReference>
<organism evidence="2 3">
    <name type="scientific">Austrofundulus limnaeus</name>
    <name type="common">Annual killifish</name>
    <dbReference type="NCBI Taxonomy" id="52670"/>
    <lineage>
        <taxon>Eukaryota</taxon>
        <taxon>Metazoa</taxon>
        <taxon>Chordata</taxon>
        <taxon>Craniata</taxon>
        <taxon>Vertebrata</taxon>
        <taxon>Euteleostomi</taxon>
        <taxon>Actinopterygii</taxon>
        <taxon>Neopterygii</taxon>
        <taxon>Teleostei</taxon>
        <taxon>Neoteleostei</taxon>
        <taxon>Acanthomorphata</taxon>
        <taxon>Ovalentaria</taxon>
        <taxon>Atherinomorphae</taxon>
        <taxon>Cyprinodontiformes</taxon>
        <taxon>Rivulidae</taxon>
        <taxon>Austrofundulus</taxon>
    </lineage>
</organism>
<dbReference type="AlphaFoldDB" id="A0A2I4AZI2"/>
<name>A0A2I4AZI2_AUSLI</name>
<dbReference type="PANTHER" id="PTHR35544:SF4">
    <property type="entry name" value="RIBOSOMAL BIOGENESIS FACTOR"/>
    <property type="match status" value="1"/>
</dbReference>
<dbReference type="CTD" id="401466"/>
<feature type="compositionally biased region" description="Basic and acidic residues" evidence="1">
    <location>
        <begin position="70"/>
        <end position="83"/>
    </location>
</feature>
<dbReference type="OrthoDB" id="8828063at2759"/>
<dbReference type="Pfam" id="PF15679">
    <property type="entry name" value="DUF4665"/>
    <property type="match status" value="1"/>
</dbReference>
<dbReference type="STRING" id="52670.A0A2I4AZI2"/>
<sequence>MAKNKQKGKKPKNVFQVANKHLRSKNKTKPVTTALKNINAVTKEKVENLNQMFAEVQQDVKNVSKSGPLETKKQKQVVKEPPKEPVNVDSAAQLFSQL</sequence>
<dbReference type="GO" id="GO:0005730">
    <property type="term" value="C:nucleolus"/>
    <property type="evidence" value="ECO:0007669"/>
    <property type="project" value="TreeGrafter"/>
</dbReference>